<feature type="domain" description="FAD-binding FR-type" evidence="16">
    <location>
        <begin position="668"/>
        <end position="902"/>
    </location>
</feature>
<feature type="region of interest" description="Disordered" evidence="14">
    <location>
        <begin position="456"/>
        <end position="488"/>
    </location>
</feature>
<dbReference type="Gene3D" id="2.40.30.10">
    <property type="entry name" value="Translation factors"/>
    <property type="match status" value="1"/>
</dbReference>
<feature type="domain" description="Flavodoxin-like" evidence="15">
    <location>
        <begin position="494"/>
        <end position="633"/>
    </location>
</feature>
<feature type="binding site" description="axial binding residue" evidence="13">
    <location>
        <position position="407"/>
    </location>
    <ligand>
        <name>heme</name>
        <dbReference type="ChEBI" id="CHEBI:30413"/>
    </ligand>
    <ligandPart>
        <name>Fe</name>
        <dbReference type="ChEBI" id="CHEBI:18248"/>
    </ligandPart>
</feature>
<accession>A0A438ALF8</accession>
<evidence type="ECO:0000256" key="2">
    <source>
        <dbReference type="ARBA" id="ARBA00022448"/>
    </source>
</evidence>
<dbReference type="InterPro" id="IPR001433">
    <property type="entry name" value="OxRdtase_FAD/NAD-bd"/>
</dbReference>
<evidence type="ECO:0000256" key="8">
    <source>
        <dbReference type="ARBA" id="ARBA00022857"/>
    </source>
</evidence>
<dbReference type="EC" id="1.14.14.1" evidence="12"/>
<reference evidence="17 18" key="1">
    <citation type="submission" date="2018-11" db="EMBL/GenBank/DDBJ databases">
        <title>Mesobaculum littorinae gen. nov., sp. nov., isolated from Littorina scabra that represents a novel genus of the order Rhodobacteraceae.</title>
        <authorList>
            <person name="Li F."/>
        </authorList>
    </citation>
    <scope>NUCLEOTIDE SEQUENCE [LARGE SCALE GENOMIC DNA]</scope>
    <source>
        <strain evidence="17 18">M0103</strain>
    </source>
</reference>
<protein>
    <recommendedName>
        <fullName evidence="12">Bifunctional cytochrome P450/NADPH--P450 reductase</fullName>
    </recommendedName>
    <domain>
        <recommendedName>
            <fullName evidence="12">Cytochrome P450</fullName>
            <ecNumber evidence="12">1.14.14.1</ecNumber>
        </recommendedName>
    </domain>
    <domain>
        <recommendedName>
            <fullName evidence="12">NADPH--cytochrome P450 reductase</fullName>
            <ecNumber evidence="12">1.6.2.4</ecNumber>
        </recommendedName>
    </domain>
</protein>
<evidence type="ECO:0000259" key="15">
    <source>
        <dbReference type="PROSITE" id="PS50902"/>
    </source>
</evidence>
<evidence type="ECO:0000313" key="18">
    <source>
        <dbReference type="Proteomes" id="UP000285908"/>
    </source>
</evidence>
<dbReference type="Pfam" id="PF00667">
    <property type="entry name" value="FAD_binding_1"/>
    <property type="match status" value="1"/>
</dbReference>
<proteinExistence type="inferred from homology"/>
<dbReference type="InterPro" id="IPR001128">
    <property type="entry name" value="Cyt_P450"/>
</dbReference>
<dbReference type="Gene3D" id="1.20.990.10">
    <property type="entry name" value="NADPH-cytochrome p450 Reductase, Chain A, domain 3"/>
    <property type="match status" value="1"/>
</dbReference>
<keyword evidence="5 12" id="KW-0288">FMN</keyword>
<keyword evidence="11 12" id="KW-0503">Monooxygenase</keyword>
<dbReference type="InterPro" id="IPR017927">
    <property type="entry name" value="FAD-bd_FR_type"/>
</dbReference>
<dbReference type="PRINTS" id="PR00385">
    <property type="entry name" value="P450"/>
</dbReference>
<dbReference type="GO" id="GO:0020037">
    <property type="term" value="F:heme binding"/>
    <property type="evidence" value="ECO:0007669"/>
    <property type="project" value="UniProtKB-UniRule"/>
</dbReference>
<keyword evidence="6 12" id="KW-0479">Metal-binding</keyword>
<dbReference type="InterPro" id="IPR036396">
    <property type="entry name" value="Cyt_P450_sf"/>
</dbReference>
<evidence type="ECO:0000256" key="13">
    <source>
        <dbReference type="PIRSR" id="PIRSR000209-1"/>
    </source>
</evidence>
<dbReference type="PANTHER" id="PTHR19384:SF17">
    <property type="entry name" value="NADPH--CYTOCHROME P450 REDUCTASE"/>
    <property type="match status" value="1"/>
</dbReference>
<dbReference type="SUPFAM" id="SSF52218">
    <property type="entry name" value="Flavoproteins"/>
    <property type="match status" value="1"/>
</dbReference>
<keyword evidence="8 12" id="KW-0521">NADP</keyword>
<dbReference type="InterPro" id="IPR039261">
    <property type="entry name" value="FNR_nucleotide-bd"/>
</dbReference>
<keyword evidence="18" id="KW-1185">Reference proteome</keyword>
<dbReference type="Pfam" id="PF00175">
    <property type="entry name" value="NAD_binding_1"/>
    <property type="match status" value="1"/>
</dbReference>
<evidence type="ECO:0000256" key="3">
    <source>
        <dbReference type="ARBA" id="ARBA00022617"/>
    </source>
</evidence>
<comment type="similarity">
    <text evidence="1 12">In the N-terminal section; belongs to the cytochrome P450 family.</text>
</comment>
<keyword evidence="4 12" id="KW-0285">Flavoprotein</keyword>
<evidence type="ECO:0000256" key="10">
    <source>
        <dbReference type="ARBA" id="ARBA00023004"/>
    </source>
</evidence>
<dbReference type="InterPro" id="IPR017938">
    <property type="entry name" value="Riboflavin_synthase-like_b-brl"/>
</dbReference>
<dbReference type="GO" id="GO:0005829">
    <property type="term" value="C:cytosol"/>
    <property type="evidence" value="ECO:0007669"/>
    <property type="project" value="TreeGrafter"/>
</dbReference>
<comment type="catalytic activity">
    <reaction evidence="12">
        <text>an organic molecule + reduced [NADPH--hemoprotein reductase] + O2 = an alcohol + oxidized [NADPH--hemoprotein reductase] + H2O + H(+)</text>
        <dbReference type="Rhea" id="RHEA:17149"/>
        <dbReference type="Rhea" id="RHEA-COMP:11964"/>
        <dbReference type="Rhea" id="RHEA-COMP:11965"/>
        <dbReference type="ChEBI" id="CHEBI:15377"/>
        <dbReference type="ChEBI" id="CHEBI:15378"/>
        <dbReference type="ChEBI" id="CHEBI:15379"/>
        <dbReference type="ChEBI" id="CHEBI:30879"/>
        <dbReference type="ChEBI" id="CHEBI:57618"/>
        <dbReference type="ChEBI" id="CHEBI:58210"/>
        <dbReference type="ChEBI" id="CHEBI:142491"/>
        <dbReference type="EC" id="1.14.14.1"/>
    </reaction>
</comment>
<dbReference type="PROSITE" id="PS50902">
    <property type="entry name" value="FLAVODOXIN_LIKE"/>
    <property type="match status" value="1"/>
</dbReference>
<dbReference type="GO" id="GO:0050660">
    <property type="term" value="F:flavin adenine dinucleotide binding"/>
    <property type="evidence" value="ECO:0007669"/>
    <property type="project" value="TreeGrafter"/>
</dbReference>
<comment type="caution">
    <text evidence="17">The sequence shown here is derived from an EMBL/GenBank/DDBJ whole genome shotgun (WGS) entry which is preliminary data.</text>
</comment>
<evidence type="ECO:0000256" key="1">
    <source>
        <dbReference type="ARBA" id="ARBA00010018"/>
    </source>
</evidence>
<dbReference type="InterPro" id="IPR017972">
    <property type="entry name" value="Cyt_P450_CS"/>
</dbReference>
<dbReference type="FunFam" id="1.10.630.10:FF:000040">
    <property type="entry name" value="Bifunctional cytochrome P450/NADPH--P450 reductase"/>
    <property type="match status" value="1"/>
</dbReference>
<dbReference type="EC" id="1.6.2.4" evidence="12"/>
<dbReference type="PIRSF" id="PIRSF000209">
    <property type="entry name" value="Bifunctional_P450_P450R"/>
    <property type="match status" value="1"/>
</dbReference>
<dbReference type="GO" id="GO:0070330">
    <property type="term" value="F:aromatase activity"/>
    <property type="evidence" value="ECO:0007669"/>
    <property type="project" value="UniProtKB-UniRule"/>
</dbReference>
<comment type="cofactor">
    <cofactor evidence="12">
        <name>FAD</name>
        <dbReference type="ChEBI" id="CHEBI:57692"/>
    </cofactor>
    <cofactor evidence="12">
        <name>FMN</name>
        <dbReference type="ChEBI" id="CHEBI:58210"/>
    </cofactor>
</comment>
<comment type="cofactor">
    <cofactor evidence="12 13">
        <name>heme</name>
        <dbReference type="ChEBI" id="CHEBI:30413"/>
    </cofactor>
</comment>
<evidence type="ECO:0000256" key="11">
    <source>
        <dbReference type="ARBA" id="ARBA00023033"/>
    </source>
</evidence>
<comment type="catalytic activity">
    <reaction evidence="12">
        <text>2 oxidized [cytochrome P450] + NADPH = 2 reduced [cytochrome P450] + NADP(+) + H(+)</text>
        <dbReference type="Rhea" id="RHEA:24040"/>
        <dbReference type="Rhea" id="RHEA-COMP:14627"/>
        <dbReference type="Rhea" id="RHEA-COMP:14628"/>
        <dbReference type="ChEBI" id="CHEBI:15378"/>
        <dbReference type="ChEBI" id="CHEBI:55376"/>
        <dbReference type="ChEBI" id="CHEBI:57783"/>
        <dbReference type="ChEBI" id="CHEBI:58349"/>
        <dbReference type="ChEBI" id="CHEBI:60344"/>
        <dbReference type="EC" id="1.6.2.4"/>
    </reaction>
</comment>
<dbReference type="PANTHER" id="PTHR19384">
    <property type="entry name" value="NITRIC OXIDE SYNTHASE-RELATED"/>
    <property type="match status" value="1"/>
</dbReference>
<evidence type="ECO:0000259" key="16">
    <source>
        <dbReference type="PROSITE" id="PS51384"/>
    </source>
</evidence>
<dbReference type="GO" id="GO:0010181">
    <property type="term" value="F:FMN binding"/>
    <property type="evidence" value="ECO:0007669"/>
    <property type="project" value="UniProtKB-UniRule"/>
</dbReference>
<dbReference type="SUPFAM" id="SSF48264">
    <property type="entry name" value="Cytochrome P450"/>
    <property type="match status" value="1"/>
</dbReference>
<dbReference type="Pfam" id="PF00258">
    <property type="entry name" value="Flavodoxin_1"/>
    <property type="match status" value="1"/>
</dbReference>
<evidence type="ECO:0000256" key="14">
    <source>
        <dbReference type="SAM" id="MobiDB-lite"/>
    </source>
</evidence>
<dbReference type="SUPFAM" id="SSF52343">
    <property type="entry name" value="Ferredoxin reductase-like, C-terminal NADP-linked domain"/>
    <property type="match status" value="1"/>
</dbReference>
<dbReference type="EMBL" id="RQXX01000001">
    <property type="protein sequence ID" value="RVV99427.1"/>
    <property type="molecule type" value="Genomic_DNA"/>
</dbReference>
<evidence type="ECO:0000313" key="17">
    <source>
        <dbReference type="EMBL" id="RVV99427.1"/>
    </source>
</evidence>
<keyword evidence="12" id="KW-0249">Electron transport</keyword>
<evidence type="ECO:0000256" key="9">
    <source>
        <dbReference type="ARBA" id="ARBA00023002"/>
    </source>
</evidence>
<dbReference type="PROSITE" id="PS51384">
    <property type="entry name" value="FAD_FR"/>
    <property type="match status" value="1"/>
</dbReference>
<dbReference type="GO" id="GO:0003958">
    <property type="term" value="F:NADPH-hemoprotein reductase activity"/>
    <property type="evidence" value="ECO:0007669"/>
    <property type="project" value="UniProtKB-UniRule"/>
</dbReference>
<evidence type="ECO:0000256" key="5">
    <source>
        <dbReference type="ARBA" id="ARBA00022643"/>
    </source>
</evidence>
<evidence type="ECO:0000256" key="4">
    <source>
        <dbReference type="ARBA" id="ARBA00022630"/>
    </source>
</evidence>
<dbReference type="SUPFAM" id="SSF63380">
    <property type="entry name" value="Riboflavin synthase domain-like"/>
    <property type="match status" value="1"/>
</dbReference>
<dbReference type="InterPro" id="IPR023206">
    <property type="entry name" value="Bifunctional_P450_P450_red"/>
</dbReference>
<dbReference type="AlphaFoldDB" id="A0A438ALF8"/>
<dbReference type="CDD" id="cd11068">
    <property type="entry name" value="CYP120A1"/>
    <property type="match status" value="1"/>
</dbReference>
<name>A0A438ALF8_9RHOB</name>
<dbReference type="Gene3D" id="3.40.50.80">
    <property type="entry name" value="Nucleotide-binding domain of ferredoxin-NADP reductase (FNR) module"/>
    <property type="match status" value="1"/>
</dbReference>
<dbReference type="PRINTS" id="PR00463">
    <property type="entry name" value="EP450I"/>
</dbReference>
<organism evidence="17 18">
    <name type="scientific">Mesobaculum littorinae</name>
    <dbReference type="NCBI Taxonomy" id="2486419"/>
    <lineage>
        <taxon>Bacteria</taxon>
        <taxon>Pseudomonadati</taxon>
        <taxon>Pseudomonadota</taxon>
        <taxon>Alphaproteobacteria</taxon>
        <taxon>Rhodobacterales</taxon>
        <taxon>Roseobacteraceae</taxon>
        <taxon>Mesobaculum</taxon>
    </lineage>
</organism>
<dbReference type="InterPro" id="IPR003097">
    <property type="entry name" value="CysJ-like_FAD-binding"/>
</dbReference>
<dbReference type="GO" id="GO:0005506">
    <property type="term" value="F:iron ion binding"/>
    <property type="evidence" value="ECO:0007669"/>
    <property type="project" value="UniProtKB-UniRule"/>
</dbReference>
<dbReference type="RefSeq" id="WP_127904869.1">
    <property type="nucleotide sequence ID" value="NZ_RQXX01000001.1"/>
</dbReference>
<dbReference type="Proteomes" id="UP000285908">
    <property type="component" value="Unassembled WGS sequence"/>
</dbReference>
<dbReference type="OrthoDB" id="9816402at2"/>
<dbReference type="CDD" id="cd06206">
    <property type="entry name" value="bifunctional_CYPOR"/>
    <property type="match status" value="1"/>
</dbReference>
<dbReference type="InterPro" id="IPR023173">
    <property type="entry name" value="NADPH_Cyt_P450_Rdtase_alpha"/>
</dbReference>
<gene>
    <name evidence="17" type="ORF">EKE94_01700</name>
</gene>
<keyword evidence="2 12" id="KW-0813">Transport</keyword>
<evidence type="ECO:0000256" key="7">
    <source>
        <dbReference type="ARBA" id="ARBA00022827"/>
    </source>
</evidence>
<keyword evidence="9 12" id="KW-0560">Oxidoreductase</keyword>
<keyword evidence="7 12" id="KW-0274">FAD</keyword>
<dbReference type="InterPro" id="IPR002401">
    <property type="entry name" value="Cyt_P450_E_grp-I"/>
</dbReference>
<dbReference type="Gene3D" id="1.10.630.10">
    <property type="entry name" value="Cytochrome P450"/>
    <property type="match status" value="1"/>
</dbReference>
<keyword evidence="3 12" id="KW-0349">Heme</keyword>
<dbReference type="InterPro" id="IPR029039">
    <property type="entry name" value="Flavoprotein-like_sf"/>
</dbReference>
<dbReference type="InterPro" id="IPR008254">
    <property type="entry name" value="Flavodoxin/NO_synth"/>
</dbReference>
<evidence type="ECO:0000256" key="6">
    <source>
        <dbReference type="ARBA" id="ARBA00022723"/>
    </source>
</evidence>
<dbReference type="Gene3D" id="3.40.50.360">
    <property type="match status" value="1"/>
</dbReference>
<dbReference type="PROSITE" id="PS00086">
    <property type="entry name" value="CYTOCHROME_P450"/>
    <property type="match status" value="1"/>
</dbReference>
<dbReference type="Pfam" id="PF00067">
    <property type="entry name" value="p450"/>
    <property type="match status" value="1"/>
</dbReference>
<keyword evidence="10 12" id="KW-0408">Iron</keyword>
<sequence length="1059" mass="115864">MTSDTTSLIPQPRGLPLIGNLGLIDKAKPVQSLIRMADTYGPIYRLAGLGESLLVLSSQALVSEVCDQGRFSKKVHRPLEMLRDLGGDGLFTAHNDEPNWGKAHRLLMPAFGPIGVRAMFDRMEEIADQMLTRWRLFGPNAVIDVADSMTRLTLDTIALCAFDYRFNSFYQNETHPFIDAMSDALAEAGMRAKRPDMANAMMLPSRRRYESDLALMKRVAETIIEERRAEGRVGERGDLLDIMLSGRDPETGEGLPDDNIRHQLVTFLIAGHETTSGLLSFALYFLLRNPDAMARARDTVDSVLDGRAPAVGDLARLGYIEQVLQEALRLWPTAPVFAVSPHQPTLLGGRYPVTPDDTLLVLIPKLHRDPAVWDDPDTFRPERFDPERAAELPPHAWKPFGNGGRACIGRGFAMQEAQLVLTMLLQRFTLTEADSGYQLKIAETLTLKPDGFRIRARPREDVAPRPRNTAPSALSRAASEAHAPAQSGADSTPLLVLYGSNSGSCEAFAQQIAQDAAAQGYQATLAPLDAHVEDLPREGAVIIVTASYEGQPPDNARRFVPWVEGLAADALEGVQFAVFGSGNRQWARTYQAIPKRIDAAMGQAGATRIRERGGTDAAGDFFGAFDAWYAGLWQDLGHALGRTPVEPAKEDLEVEVIGSKRLEVLRLTDLNQGRILENRELVNMTSPLARSKRHIEIALPTGMSYRTGDYLAVLPRNPQADIERVLRRFGLAADTQVMIGGQPGGGSLPSGQPVELAHILADYVELAQPATRAQVARLAAATRCPPDRAVLEALAEEDAYASELLAKRVTLLDLLERFPACELPLAQFLSALPPMRPRQYSISSSPLRDPSRCSLTLAVLDAPALAGERRHLGVASTFLAGLTEGAAVSVAVRPSQAAFHPPEDPAVPIILVCAGSGIAPFHGFLQERAIQKAEGRDVGKALLFFGIDHPEVDYLYSDELEQWQAEGVVDIRPAFSQAPEGDVTFVQHRVWQDRARITALFRAGASVYVCGDGAHMAPAVRDTFVRIYRDAMQVTDAEAHAWANEMEREHGRYVADVFA</sequence>
<evidence type="ECO:0000256" key="12">
    <source>
        <dbReference type="PIRNR" id="PIRNR000209"/>
    </source>
</evidence>